<protein>
    <recommendedName>
        <fullName evidence="3">Antitoxin Xre/MbcA/ParS-like toxin-binding domain-containing protein</fullName>
    </recommendedName>
</protein>
<reference evidence="2" key="1">
    <citation type="journal article" date="2019" name="Int. J. Syst. Evol. Microbiol.">
        <title>The Global Catalogue of Microorganisms (GCM) 10K type strain sequencing project: providing services to taxonomists for standard genome sequencing and annotation.</title>
        <authorList>
            <consortium name="The Broad Institute Genomics Platform"/>
            <consortium name="The Broad Institute Genome Sequencing Center for Infectious Disease"/>
            <person name="Wu L."/>
            <person name="Ma J."/>
        </authorList>
    </citation>
    <scope>NUCLEOTIDE SEQUENCE [LARGE SCALE GENOMIC DNA]</scope>
    <source>
        <strain evidence="2">CCUG 50873</strain>
    </source>
</reference>
<dbReference type="RefSeq" id="WP_253648041.1">
    <property type="nucleotide sequence ID" value="NZ_BAAAMO010000001.1"/>
</dbReference>
<name>A0ABW3GBI2_9NOCA</name>
<dbReference type="EMBL" id="JBHTIL010000006">
    <property type="protein sequence ID" value="MFD0927538.1"/>
    <property type="molecule type" value="Genomic_DNA"/>
</dbReference>
<sequence>MTDTADDLVIYNEAARMNSQQLVAALCDLLGHKLVAYLGRVRETRAVRQWAHGTRTLSNHADLERLRIAYRAARLISQKDGATVAQTWFQGLNPLLDDKTPAALLREGELGETGPDVLAAARRFAAETNRD</sequence>
<evidence type="ECO:0000313" key="2">
    <source>
        <dbReference type="Proteomes" id="UP001597068"/>
    </source>
</evidence>
<dbReference type="Proteomes" id="UP001597068">
    <property type="component" value="Unassembled WGS sequence"/>
</dbReference>
<gene>
    <name evidence="1" type="ORF">ACFQ04_17495</name>
</gene>
<proteinExistence type="predicted"/>
<organism evidence="1 2">
    <name type="scientific">Williamsia deligens</name>
    <dbReference type="NCBI Taxonomy" id="321325"/>
    <lineage>
        <taxon>Bacteria</taxon>
        <taxon>Bacillati</taxon>
        <taxon>Actinomycetota</taxon>
        <taxon>Actinomycetes</taxon>
        <taxon>Mycobacteriales</taxon>
        <taxon>Nocardiaceae</taxon>
        <taxon>Williamsia</taxon>
    </lineage>
</organism>
<keyword evidence="2" id="KW-1185">Reference proteome</keyword>
<accession>A0ABW3GBI2</accession>
<evidence type="ECO:0000313" key="1">
    <source>
        <dbReference type="EMBL" id="MFD0927538.1"/>
    </source>
</evidence>
<evidence type="ECO:0008006" key="3">
    <source>
        <dbReference type="Google" id="ProtNLM"/>
    </source>
</evidence>
<comment type="caution">
    <text evidence="1">The sequence shown here is derived from an EMBL/GenBank/DDBJ whole genome shotgun (WGS) entry which is preliminary data.</text>
</comment>